<gene>
    <name evidence="1" type="ORF">RBWH47_04011</name>
</gene>
<accession>F2ATY8</accession>
<dbReference type="PATRIC" id="fig|991778.3.peg.3386"/>
<evidence type="ECO:0000313" key="1">
    <source>
        <dbReference type="EMBL" id="EGF26972.1"/>
    </source>
</evidence>
<dbReference type="Proteomes" id="UP000006222">
    <property type="component" value="Unassembled WGS sequence"/>
</dbReference>
<dbReference type="AlphaFoldDB" id="F2ATY8"/>
<evidence type="ECO:0000313" key="2">
    <source>
        <dbReference type="Proteomes" id="UP000006222"/>
    </source>
</evidence>
<organism evidence="1 2">
    <name type="scientific">Rhodopirellula baltica WH47</name>
    <dbReference type="NCBI Taxonomy" id="991778"/>
    <lineage>
        <taxon>Bacteria</taxon>
        <taxon>Pseudomonadati</taxon>
        <taxon>Planctomycetota</taxon>
        <taxon>Planctomycetia</taxon>
        <taxon>Pirellulales</taxon>
        <taxon>Pirellulaceae</taxon>
        <taxon>Rhodopirellula</taxon>
    </lineage>
</organism>
<name>F2ATY8_RHOBT</name>
<sequence>MFAWAVAVVESRDANGWQWTWLRRCLAVEGCPTEQLRQLFYSGLAFLAPDGAVLGDVELLVADGDPPSA</sequence>
<protein>
    <submittedName>
        <fullName evidence="1">Uncharacterized protein</fullName>
    </submittedName>
</protein>
<dbReference type="EMBL" id="AFAR01000168">
    <property type="protein sequence ID" value="EGF26972.1"/>
    <property type="molecule type" value="Genomic_DNA"/>
</dbReference>
<comment type="caution">
    <text evidence="1">The sequence shown here is derived from an EMBL/GenBank/DDBJ whole genome shotgun (WGS) entry which is preliminary data.</text>
</comment>
<reference evidence="1 2" key="1">
    <citation type="journal article" date="2013" name="Mar. Genomics">
        <title>Expression of sulfatases in Rhodopirellula baltica and the diversity of sulfatases in the genus Rhodopirellula.</title>
        <authorList>
            <person name="Wegner C.E."/>
            <person name="Richter-Heitmann T."/>
            <person name="Klindworth A."/>
            <person name="Klockow C."/>
            <person name="Richter M."/>
            <person name="Achstetter T."/>
            <person name="Glockner F.O."/>
            <person name="Harder J."/>
        </authorList>
    </citation>
    <scope>NUCLEOTIDE SEQUENCE [LARGE SCALE GENOMIC DNA]</scope>
    <source>
        <strain evidence="1 2">WH47</strain>
    </source>
</reference>
<proteinExistence type="predicted"/>